<dbReference type="InterPro" id="IPR036890">
    <property type="entry name" value="HATPase_C_sf"/>
</dbReference>
<keyword evidence="3" id="KW-0808">Transferase</keyword>
<gene>
    <name evidence="3" type="ORF">SAMN05660199_03694</name>
</gene>
<name>A0A1H0RZF3_9ACTN</name>
<keyword evidence="3" id="KW-0418">Kinase</keyword>
<dbReference type="InterPro" id="IPR050267">
    <property type="entry name" value="Anti-sigma-factor_SerPK"/>
</dbReference>
<dbReference type="Proteomes" id="UP000199088">
    <property type="component" value="Unassembled WGS sequence"/>
</dbReference>
<dbReference type="AlphaFoldDB" id="A0A1H0RZF3"/>
<evidence type="ECO:0000313" key="3">
    <source>
        <dbReference type="EMBL" id="SDP34972.1"/>
    </source>
</evidence>
<dbReference type="GO" id="GO:0004674">
    <property type="term" value="F:protein serine/threonine kinase activity"/>
    <property type="evidence" value="ECO:0007669"/>
    <property type="project" value="UniProtKB-KW"/>
</dbReference>
<dbReference type="PANTHER" id="PTHR35526">
    <property type="entry name" value="ANTI-SIGMA-F FACTOR RSBW-RELATED"/>
    <property type="match status" value="1"/>
</dbReference>
<dbReference type="PANTHER" id="PTHR35526:SF3">
    <property type="entry name" value="ANTI-SIGMA-F FACTOR RSBW"/>
    <property type="match status" value="1"/>
</dbReference>
<sequence>MSAAPGNPRPRVDPLVLDLPAVAASLVTVRRALGRWLSDAEVSADVGGALQVALGEACANAVDHAYPVGTEGPMQVRVERDADGRVTAVVADQGYWRTPDVDPGDRGRGLLIMHQLLEDVEISRGPSGTTITLRVPARALPERATASVDELAVLEIDRSAAVPRVVATAALPDEGAAGVRLRLLEASRGGVVATVLDLTGVGSLGDEVVAVVAEVAAIGRANGWTLRVVGAEGQPVRALGHAGVAVVEG</sequence>
<dbReference type="RefSeq" id="WP_165617653.1">
    <property type="nucleotide sequence ID" value="NZ_FNIR01000012.1"/>
</dbReference>
<evidence type="ECO:0000256" key="1">
    <source>
        <dbReference type="ARBA" id="ARBA00022527"/>
    </source>
</evidence>
<evidence type="ECO:0000259" key="2">
    <source>
        <dbReference type="Pfam" id="PF13581"/>
    </source>
</evidence>
<dbReference type="Pfam" id="PF13581">
    <property type="entry name" value="HATPase_c_2"/>
    <property type="match status" value="1"/>
</dbReference>
<protein>
    <submittedName>
        <fullName evidence="3">Anti-sigma regulatory factor (Ser/Thr protein kinase)</fullName>
    </submittedName>
</protein>
<dbReference type="EMBL" id="FNIR01000012">
    <property type="protein sequence ID" value="SDP34972.1"/>
    <property type="molecule type" value="Genomic_DNA"/>
</dbReference>
<reference evidence="4" key="1">
    <citation type="submission" date="2016-10" db="EMBL/GenBank/DDBJ databases">
        <authorList>
            <person name="Varghese N."/>
            <person name="Submissions S."/>
        </authorList>
    </citation>
    <scope>NUCLEOTIDE SEQUENCE [LARGE SCALE GENOMIC DNA]</scope>
    <source>
        <strain evidence="4">DSM 45843</strain>
    </source>
</reference>
<dbReference type="InterPro" id="IPR003594">
    <property type="entry name" value="HATPase_dom"/>
</dbReference>
<accession>A0A1H0RZF3</accession>
<feature type="domain" description="Histidine kinase/HSP90-like ATPase" evidence="2">
    <location>
        <begin position="20"/>
        <end position="134"/>
    </location>
</feature>
<evidence type="ECO:0000313" key="4">
    <source>
        <dbReference type="Proteomes" id="UP000199088"/>
    </source>
</evidence>
<dbReference type="CDD" id="cd16936">
    <property type="entry name" value="HATPase_RsbW-like"/>
    <property type="match status" value="1"/>
</dbReference>
<dbReference type="STRING" id="1052260.SAMN05660199_03694"/>
<keyword evidence="4" id="KW-1185">Reference proteome</keyword>
<organism evidence="3 4">
    <name type="scientific">Klenkia soli</name>
    <dbReference type="NCBI Taxonomy" id="1052260"/>
    <lineage>
        <taxon>Bacteria</taxon>
        <taxon>Bacillati</taxon>
        <taxon>Actinomycetota</taxon>
        <taxon>Actinomycetes</taxon>
        <taxon>Geodermatophilales</taxon>
        <taxon>Geodermatophilaceae</taxon>
        <taxon>Klenkia</taxon>
    </lineage>
</organism>
<proteinExistence type="predicted"/>
<dbReference type="SUPFAM" id="SSF55874">
    <property type="entry name" value="ATPase domain of HSP90 chaperone/DNA topoisomerase II/histidine kinase"/>
    <property type="match status" value="1"/>
</dbReference>
<dbReference type="Gene3D" id="3.30.565.10">
    <property type="entry name" value="Histidine kinase-like ATPase, C-terminal domain"/>
    <property type="match status" value="1"/>
</dbReference>
<keyword evidence="1" id="KW-0723">Serine/threonine-protein kinase</keyword>